<evidence type="ECO:0000313" key="2">
    <source>
        <dbReference type="EMBL" id="SMF21304.1"/>
    </source>
</evidence>
<organism evidence="2 3">
    <name type="scientific">Xaviernesmea oryzae</name>
    <dbReference type="NCBI Taxonomy" id="464029"/>
    <lineage>
        <taxon>Bacteria</taxon>
        <taxon>Pseudomonadati</taxon>
        <taxon>Pseudomonadota</taxon>
        <taxon>Alphaproteobacteria</taxon>
        <taxon>Hyphomicrobiales</taxon>
        <taxon>Rhizobiaceae</taxon>
        <taxon>Rhizobium/Agrobacterium group</taxon>
        <taxon>Xaviernesmea</taxon>
    </lineage>
</organism>
<dbReference type="Proteomes" id="UP000192903">
    <property type="component" value="Unassembled WGS sequence"/>
</dbReference>
<gene>
    <name evidence="2" type="ORF">SAMN02982989_5842</name>
</gene>
<proteinExistence type="predicted"/>
<evidence type="ECO:0000256" key="1">
    <source>
        <dbReference type="SAM" id="MobiDB-lite"/>
    </source>
</evidence>
<dbReference type="RefSeq" id="WP_234811021.1">
    <property type="nucleotide sequence ID" value="NZ_FXAF01000003.1"/>
</dbReference>
<protein>
    <submittedName>
        <fullName evidence="2">Uncharacterized protein</fullName>
    </submittedName>
</protein>
<feature type="region of interest" description="Disordered" evidence="1">
    <location>
        <begin position="1"/>
        <end position="28"/>
    </location>
</feature>
<dbReference type="STRING" id="464029.SAMN02982989_5842"/>
<keyword evidence="3" id="KW-1185">Reference proteome</keyword>
<evidence type="ECO:0000313" key="3">
    <source>
        <dbReference type="Proteomes" id="UP000192903"/>
    </source>
</evidence>
<accession>A0A1X7DTR1</accession>
<dbReference type="AlphaFoldDB" id="A0A1X7DTR1"/>
<name>A0A1X7DTR1_9HYPH</name>
<reference evidence="3" key="1">
    <citation type="submission" date="2017-04" db="EMBL/GenBank/DDBJ databases">
        <authorList>
            <person name="Varghese N."/>
            <person name="Submissions S."/>
        </authorList>
    </citation>
    <scope>NUCLEOTIDE SEQUENCE [LARGE SCALE GENOMIC DNA]</scope>
    <source>
        <strain evidence="3">B4P</strain>
    </source>
</reference>
<dbReference type="EMBL" id="FXAF01000003">
    <property type="protein sequence ID" value="SMF21304.1"/>
    <property type="molecule type" value="Genomic_DNA"/>
</dbReference>
<sequence length="114" mass="12399">MKKSTARKQIGEKPSATGRLKGAADVDNSGRTINPRFDAVMKAAKHSGLLGEKSQRIGGRISPALVEQAKRHTGIETDTDLIEFALANIALDDDFGRTFRKTWGTVDPDMKLGF</sequence>